<reference evidence="1" key="2">
    <citation type="submission" date="2021-08" db="EMBL/GenBank/DDBJ databases">
        <authorList>
            <person name="Tani A."/>
            <person name="Ola A."/>
            <person name="Ogura Y."/>
            <person name="Katsura K."/>
            <person name="Hayashi T."/>
        </authorList>
    </citation>
    <scope>NUCLEOTIDE SEQUENCE</scope>
    <source>
        <strain evidence="1">DSM 19015</strain>
    </source>
</reference>
<dbReference type="Pfam" id="PF10009">
    <property type="entry name" value="DUF2252"/>
    <property type="match status" value="1"/>
</dbReference>
<comment type="caution">
    <text evidence="1">The sequence shown here is derived from an EMBL/GenBank/DDBJ whole genome shotgun (WGS) entry which is preliminary data.</text>
</comment>
<evidence type="ECO:0000313" key="2">
    <source>
        <dbReference type="Proteomes" id="UP001055125"/>
    </source>
</evidence>
<sequence>MVGIGSVGRVCAVGLYADADGAPLFLQIKEARESVMAPLVLPGHRISASGGERVVEGQRIMQAASDLFLGTARSPASGRAYYVRQLKNHKLSDVAEMMSRDGPKRYAALCGRTLARAHARSGDAAMIAGYLGTGDGFDRAVAEFALAYAAQTQADHAALLERDA</sequence>
<organism evidence="1 2">
    <name type="scientific">Methylobacterium iners</name>
    <dbReference type="NCBI Taxonomy" id="418707"/>
    <lineage>
        <taxon>Bacteria</taxon>
        <taxon>Pseudomonadati</taxon>
        <taxon>Pseudomonadota</taxon>
        <taxon>Alphaproteobacteria</taxon>
        <taxon>Hyphomicrobiales</taxon>
        <taxon>Methylobacteriaceae</taxon>
        <taxon>Methylobacterium</taxon>
    </lineage>
</organism>
<evidence type="ECO:0000313" key="1">
    <source>
        <dbReference type="EMBL" id="GJD96430.1"/>
    </source>
</evidence>
<name>A0ABQ4S1D0_9HYPH</name>
<accession>A0ABQ4S1D0</accession>
<proteinExistence type="predicted"/>
<dbReference type="InterPro" id="IPR018721">
    <property type="entry name" value="DUF2252"/>
</dbReference>
<protein>
    <recommendedName>
        <fullName evidence="3">DUF2252 domain-containing protein</fullName>
    </recommendedName>
</protein>
<dbReference type="EMBL" id="BPQP01000061">
    <property type="protein sequence ID" value="GJD96430.1"/>
    <property type="molecule type" value="Genomic_DNA"/>
</dbReference>
<gene>
    <name evidence="1" type="ORF">OCOJLMKI_3651</name>
</gene>
<keyword evidence="2" id="KW-1185">Reference proteome</keyword>
<reference evidence="1" key="1">
    <citation type="journal article" date="2021" name="Front. Microbiol.">
        <title>Comprehensive Comparative Genomics and Phenotyping of Methylobacterium Species.</title>
        <authorList>
            <person name="Alessa O."/>
            <person name="Ogura Y."/>
            <person name="Fujitani Y."/>
            <person name="Takami H."/>
            <person name="Hayashi T."/>
            <person name="Sahin N."/>
            <person name="Tani A."/>
        </authorList>
    </citation>
    <scope>NUCLEOTIDE SEQUENCE</scope>
    <source>
        <strain evidence="1">DSM 19015</strain>
    </source>
</reference>
<dbReference type="PANTHER" id="PTHR39441">
    <property type="entry name" value="DUF2252 DOMAIN-CONTAINING PROTEIN"/>
    <property type="match status" value="1"/>
</dbReference>
<evidence type="ECO:0008006" key="3">
    <source>
        <dbReference type="Google" id="ProtNLM"/>
    </source>
</evidence>
<dbReference type="PANTHER" id="PTHR39441:SF1">
    <property type="entry name" value="DUF2252 DOMAIN-CONTAINING PROTEIN"/>
    <property type="match status" value="1"/>
</dbReference>
<dbReference type="Proteomes" id="UP001055125">
    <property type="component" value="Unassembled WGS sequence"/>
</dbReference>